<gene>
    <name evidence="2" type="ORF">BLS_005061</name>
    <name evidence="4" type="ORF">EG327_000718</name>
    <name evidence="3" type="ORF">EG328_006406</name>
</gene>
<sequence length="369" mass="40271">MVTTRGGADTASNIASSPATLKPLKKRPAEATEGDQDSPSLTKRKRTAKADTKSESPVISKKIAVRSRLVAETPATPALDPTENPKEESTPALPPRNHIRFNSASPPPAIEAPAIAHESAVVEEAAEESDDDAAPEEVSLSTAKAQSRAVEEKAEQVVKELSESAKRKRRRRDARLKAQAEGSIKRKEKKEKKKPNTALEALEEADNEDGEQSVEKLSKSAKQKQRRKQREKMEGKKEDKMEEPTVSLLDEIPDLLPEELLATEAPIRLPTPPPSSKVGLSKDAKTFEPFAAMNIPRESAPKDLTYNNLSVRVLGTKNALLPPKATSRSKSIRDTWLKGRSAFAKTSSRRDTGGKLQRRPMGGATKAFI</sequence>
<feature type="compositionally biased region" description="Basic and acidic residues" evidence="1">
    <location>
        <begin position="231"/>
        <end position="243"/>
    </location>
</feature>
<protein>
    <submittedName>
        <fullName evidence="3">Uncharacterized protein</fullName>
    </submittedName>
</protein>
<feature type="compositionally biased region" description="Basic and acidic residues" evidence="1">
    <location>
        <begin position="149"/>
        <end position="165"/>
    </location>
</feature>
<dbReference type="GO" id="GO:0006364">
    <property type="term" value="P:rRNA processing"/>
    <property type="evidence" value="ECO:0007669"/>
    <property type="project" value="InterPro"/>
</dbReference>
<evidence type="ECO:0000313" key="3">
    <source>
        <dbReference type="EMBL" id="KAE9986144.1"/>
    </source>
</evidence>
<dbReference type="AlphaFoldDB" id="A0A8H3VBW9"/>
<feature type="compositionally biased region" description="Acidic residues" evidence="1">
    <location>
        <begin position="201"/>
        <end position="212"/>
    </location>
</feature>
<comment type="caution">
    <text evidence="3">The sequence shown here is derived from an EMBL/GenBank/DDBJ whole genome shotgun (WGS) entry which is preliminary data.</text>
</comment>
<dbReference type="EMBL" id="WNWS01000034">
    <property type="protein sequence ID" value="KAE9986144.1"/>
    <property type="molecule type" value="Genomic_DNA"/>
</dbReference>
<feature type="region of interest" description="Disordered" evidence="1">
    <location>
        <begin position="342"/>
        <end position="369"/>
    </location>
</feature>
<name>A0A8H3VBW9_VENIN</name>
<reference evidence="3 5" key="1">
    <citation type="submission" date="2018-12" db="EMBL/GenBank/DDBJ databases">
        <title>Venturia inaequalis Genome Resource.</title>
        <authorList>
            <person name="Lichtner F.J."/>
        </authorList>
    </citation>
    <scope>NUCLEOTIDE SEQUENCE [LARGE SCALE GENOMIC DNA]</scope>
    <source>
        <strain evidence="3 5">120213</strain>
        <strain evidence="2">Bline_iso_100314</strain>
        <strain evidence="4 6">DMI_063113</strain>
    </source>
</reference>
<feature type="compositionally biased region" description="Basic residues" evidence="1">
    <location>
        <begin position="219"/>
        <end position="230"/>
    </location>
</feature>
<evidence type="ECO:0000313" key="6">
    <source>
        <dbReference type="Proteomes" id="UP000490939"/>
    </source>
</evidence>
<dbReference type="GO" id="GO:0030515">
    <property type="term" value="F:snoRNA binding"/>
    <property type="evidence" value="ECO:0007669"/>
    <property type="project" value="InterPro"/>
</dbReference>
<proteinExistence type="predicted"/>
<feature type="region of interest" description="Disordered" evidence="1">
    <location>
        <begin position="1"/>
        <end position="252"/>
    </location>
</feature>
<evidence type="ECO:0000313" key="4">
    <source>
        <dbReference type="EMBL" id="KAE9990947.1"/>
    </source>
</evidence>
<evidence type="ECO:0000256" key="1">
    <source>
        <dbReference type="SAM" id="MobiDB-lite"/>
    </source>
</evidence>
<dbReference type="Proteomes" id="UP000490939">
    <property type="component" value="Unassembled WGS sequence"/>
</dbReference>
<keyword evidence="6" id="KW-1185">Reference proteome</keyword>
<feature type="compositionally biased region" description="Low complexity" evidence="1">
    <location>
        <begin position="111"/>
        <end position="123"/>
    </location>
</feature>
<feature type="compositionally biased region" description="Basic residues" evidence="1">
    <location>
        <begin position="186"/>
        <end position="195"/>
    </location>
</feature>
<dbReference type="Proteomes" id="UP000447873">
    <property type="component" value="Unassembled WGS sequence"/>
</dbReference>
<feature type="compositionally biased region" description="Acidic residues" evidence="1">
    <location>
        <begin position="124"/>
        <end position="135"/>
    </location>
</feature>
<dbReference type="EMBL" id="WNWQ01000340">
    <property type="protein sequence ID" value="KAE9970133.1"/>
    <property type="molecule type" value="Genomic_DNA"/>
</dbReference>
<evidence type="ECO:0000313" key="2">
    <source>
        <dbReference type="EMBL" id="KAE9970133.1"/>
    </source>
</evidence>
<dbReference type="EMBL" id="WNWR01000115">
    <property type="protein sequence ID" value="KAE9990947.1"/>
    <property type="molecule type" value="Genomic_DNA"/>
</dbReference>
<dbReference type="Proteomes" id="UP000433883">
    <property type="component" value="Unassembled WGS sequence"/>
</dbReference>
<feature type="compositionally biased region" description="Polar residues" evidence="1">
    <location>
        <begin position="10"/>
        <end position="19"/>
    </location>
</feature>
<dbReference type="Pfam" id="PF08297">
    <property type="entry name" value="U3_snoRNA_assoc"/>
    <property type="match status" value="1"/>
</dbReference>
<dbReference type="InterPro" id="IPR013268">
    <property type="entry name" value="UTP16"/>
</dbReference>
<evidence type="ECO:0000313" key="5">
    <source>
        <dbReference type="Proteomes" id="UP000447873"/>
    </source>
</evidence>
<accession>A0A8H3VBW9</accession>
<organism evidence="3 5">
    <name type="scientific">Venturia inaequalis</name>
    <name type="common">Apple scab fungus</name>
    <dbReference type="NCBI Taxonomy" id="5025"/>
    <lineage>
        <taxon>Eukaryota</taxon>
        <taxon>Fungi</taxon>
        <taxon>Dikarya</taxon>
        <taxon>Ascomycota</taxon>
        <taxon>Pezizomycotina</taxon>
        <taxon>Dothideomycetes</taxon>
        <taxon>Pleosporomycetidae</taxon>
        <taxon>Venturiales</taxon>
        <taxon>Venturiaceae</taxon>
        <taxon>Venturia</taxon>
    </lineage>
</organism>